<gene>
    <name evidence="1" type="ORF">ACFYWW_30260</name>
</gene>
<accession>A0ABW6RQY0</accession>
<name>A0ABW6RQY0_9ACTN</name>
<sequence length="42" mass="4951">MSTEHRYVFRLGRTRREREEITLGLPGLRPYPKRPDPEPTAA</sequence>
<organism evidence="1 2">
    <name type="scientific">Streptomyces flavidovirens</name>
    <dbReference type="NCBI Taxonomy" id="67298"/>
    <lineage>
        <taxon>Bacteria</taxon>
        <taxon>Bacillati</taxon>
        <taxon>Actinomycetota</taxon>
        <taxon>Actinomycetes</taxon>
        <taxon>Kitasatosporales</taxon>
        <taxon>Streptomycetaceae</taxon>
        <taxon>Streptomyces</taxon>
    </lineage>
</organism>
<keyword evidence="2" id="KW-1185">Reference proteome</keyword>
<proteinExistence type="predicted"/>
<evidence type="ECO:0000313" key="1">
    <source>
        <dbReference type="EMBL" id="MFF3342962.1"/>
    </source>
</evidence>
<evidence type="ECO:0000313" key="2">
    <source>
        <dbReference type="Proteomes" id="UP001601976"/>
    </source>
</evidence>
<reference evidence="1 2" key="1">
    <citation type="submission" date="2024-10" db="EMBL/GenBank/DDBJ databases">
        <title>The Natural Products Discovery Center: Release of the First 8490 Sequenced Strains for Exploring Actinobacteria Biosynthetic Diversity.</title>
        <authorList>
            <person name="Kalkreuter E."/>
            <person name="Kautsar S.A."/>
            <person name="Yang D."/>
            <person name="Bader C.D."/>
            <person name="Teijaro C.N."/>
            <person name="Fluegel L."/>
            <person name="Davis C.M."/>
            <person name="Simpson J.R."/>
            <person name="Lauterbach L."/>
            <person name="Steele A.D."/>
            <person name="Gui C."/>
            <person name="Meng S."/>
            <person name="Li G."/>
            <person name="Viehrig K."/>
            <person name="Ye F."/>
            <person name="Su P."/>
            <person name="Kiefer A.F."/>
            <person name="Nichols A."/>
            <person name="Cepeda A.J."/>
            <person name="Yan W."/>
            <person name="Fan B."/>
            <person name="Jiang Y."/>
            <person name="Adhikari A."/>
            <person name="Zheng C.-J."/>
            <person name="Schuster L."/>
            <person name="Cowan T.M."/>
            <person name="Smanski M.J."/>
            <person name="Chevrette M.G."/>
            <person name="De Carvalho L.P.S."/>
            <person name="Shen B."/>
        </authorList>
    </citation>
    <scope>NUCLEOTIDE SEQUENCE [LARGE SCALE GENOMIC DNA]</scope>
    <source>
        <strain evidence="1 2">NPDC003029</strain>
    </source>
</reference>
<dbReference type="Proteomes" id="UP001601976">
    <property type="component" value="Unassembled WGS sequence"/>
</dbReference>
<protein>
    <submittedName>
        <fullName evidence="1">Uncharacterized protein</fullName>
    </submittedName>
</protein>
<comment type="caution">
    <text evidence="1">The sequence shown here is derived from an EMBL/GenBank/DDBJ whole genome shotgun (WGS) entry which is preliminary data.</text>
</comment>
<dbReference type="EMBL" id="JBIAPK010000012">
    <property type="protein sequence ID" value="MFF3342962.1"/>
    <property type="molecule type" value="Genomic_DNA"/>
</dbReference>
<dbReference type="RefSeq" id="WP_355725648.1">
    <property type="nucleotide sequence ID" value="NZ_JBEXNP010000023.1"/>
</dbReference>